<dbReference type="Proteomes" id="UP000565262">
    <property type="component" value="Unassembled WGS sequence"/>
</dbReference>
<comment type="caution">
    <text evidence="3">The sequence shown here is derived from an EMBL/GenBank/DDBJ whole genome shotgun (WGS) entry which is preliminary data.</text>
</comment>
<evidence type="ECO:0000313" key="4">
    <source>
        <dbReference type="Proteomes" id="UP000565262"/>
    </source>
</evidence>
<dbReference type="PANTHER" id="PTHR47307:SF1">
    <property type="entry name" value="GLUTATHIONE-REGULATED POTASSIUM-EFFLUX SYSTEM ANCILLARY PROTEIN KEFG"/>
    <property type="match status" value="1"/>
</dbReference>
<dbReference type="InterPro" id="IPR029039">
    <property type="entry name" value="Flavoprotein-like_sf"/>
</dbReference>
<dbReference type="GO" id="GO:0003955">
    <property type="term" value="F:NAD(P)H dehydrogenase (quinone) activity"/>
    <property type="evidence" value="ECO:0007669"/>
    <property type="project" value="TreeGrafter"/>
</dbReference>
<protein>
    <submittedName>
        <fullName evidence="3">NAD(P)H-dependent oxidoreductase</fullName>
    </submittedName>
</protein>
<evidence type="ECO:0000259" key="2">
    <source>
        <dbReference type="Pfam" id="PF02525"/>
    </source>
</evidence>
<dbReference type="AlphaFoldDB" id="A0A839IPV0"/>
<dbReference type="InterPro" id="IPR046980">
    <property type="entry name" value="KefG/KefF"/>
</dbReference>
<accession>A0A839IPV0</accession>
<keyword evidence="4" id="KW-1185">Reference proteome</keyword>
<evidence type="ECO:0000313" key="3">
    <source>
        <dbReference type="EMBL" id="MBB1486266.1"/>
    </source>
</evidence>
<gene>
    <name evidence="3" type="ORF">H4O21_06560</name>
</gene>
<evidence type="ECO:0000256" key="1">
    <source>
        <dbReference type="ARBA" id="ARBA00023002"/>
    </source>
</evidence>
<dbReference type="EMBL" id="JACJFM010000006">
    <property type="protein sequence ID" value="MBB1486266.1"/>
    <property type="molecule type" value="Genomic_DNA"/>
</dbReference>
<reference evidence="3 4" key="1">
    <citation type="submission" date="2020-08" db="EMBL/GenBank/DDBJ databases">
        <title>Oceanospirillum sp. nov. isolated from marine sediment.</title>
        <authorList>
            <person name="Ji X."/>
        </authorList>
    </citation>
    <scope>NUCLEOTIDE SEQUENCE [LARGE SCALE GENOMIC DNA]</scope>
    <source>
        <strain evidence="3 4">D5</strain>
    </source>
</reference>
<sequence length="203" mass="23400">MMKNILILFAHPSPHRSEVNLPLFQACEDTPGITCVDLYAEYPTFNIDISREQQRLVNHDVVVFMFPLYWYSTPSLLKEWQDLVLEHDFAYGSKGKALQDKLFFCALTAGGAEKGYQHEGYNHFTIRELLSPMEQMANITRMRYLPPYALFGARTAVEEQRLDQHISGFIQLLDDFKAGEIDHISTADFITLNEFVRSQEADI</sequence>
<dbReference type="GO" id="GO:0009055">
    <property type="term" value="F:electron transfer activity"/>
    <property type="evidence" value="ECO:0007669"/>
    <property type="project" value="TreeGrafter"/>
</dbReference>
<proteinExistence type="predicted"/>
<organism evidence="3 4">
    <name type="scientific">Oceanospirillum sediminis</name>
    <dbReference type="NCBI Taxonomy" id="2760088"/>
    <lineage>
        <taxon>Bacteria</taxon>
        <taxon>Pseudomonadati</taxon>
        <taxon>Pseudomonadota</taxon>
        <taxon>Gammaproteobacteria</taxon>
        <taxon>Oceanospirillales</taxon>
        <taxon>Oceanospirillaceae</taxon>
        <taxon>Oceanospirillum</taxon>
    </lineage>
</organism>
<name>A0A839IPV0_9GAMM</name>
<feature type="domain" description="Flavodoxin-like fold" evidence="2">
    <location>
        <begin position="3"/>
        <end position="168"/>
    </location>
</feature>
<dbReference type="InterPro" id="IPR003680">
    <property type="entry name" value="Flavodoxin_fold"/>
</dbReference>
<dbReference type="Gene3D" id="3.40.50.360">
    <property type="match status" value="1"/>
</dbReference>
<dbReference type="GO" id="GO:0010181">
    <property type="term" value="F:FMN binding"/>
    <property type="evidence" value="ECO:0007669"/>
    <property type="project" value="TreeGrafter"/>
</dbReference>
<keyword evidence="1" id="KW-0560">Oxidoreductase</keyword>
<dbReference type="SUPFAM" id="SSF52218">
    <property type="entry name" value="Flavoproteins"/>
    <property type="match status" value="1"/>
</dbReference>
<dbReference type="PANTHER" id="PTHR47307">
    <property type="entry name" value="GLUTATHIONE-REGULATED POTASSIUM-EFFLUX SYSTEM ANCILLARY PROTEIN KEFG"/>
    <property type="match status" value="1"/>
</dbReference>
<dbReference type="Pfam" id="PF02525">
    <property type="entry name" value="Flavodoxin_2"/>
    <property type="match status" value="1"/>
</dbReference>